<keyword evidence="2" id="KW-0732">Signal</keyword>
<dbReference type="AlphaFoldDB" id="A0A6I4HYK4"/>
<protein>
    <submittedName>
        <fullName evidence="3">Putative porin</fullName>
    </submittedName>
</protein>
<sequence length="699" mass="79616">MLKKCSYLLVLLLTLTALRSVGQSTYPGTPPGTQPTNYGRDTVKSKPKLTDEQLMDTLRAKEDRKKDTVIFSAKFIRVTSERLLNDSTQVFPLDTTLRNFENYSPLYQVTSPRIGLGSVGLAQRPLLFEPPKTLGFDIGQHAYDPYLLTPNDILYYRARVGFTNLYLISGGKSEQIFKVIHSQNVKPNWNVGVNYSTIGSRGFYARQNVSNTNLAFFTWYESKNKRYNLLGNIIYNNHKAPVNGGVVNQAIFGSPDGTTTANALEKSAEPVKLNTASDAVISTGFYLKQFYYIGRLDNLRKGSDTSKVLPTNRVAYTLSYTSTQYKFLQNETDQYRVFPDYFYSATNSRDSLRINHLQNDFNYSFYLRGKSDSFVKNELKVDLGLTQDLYHYTQNVLDSVINQFGTKIPLSVKKGQNDFQNITLKARLGYRFSDRVGLDANLQQVAVGYNFGDYLYDARINLYGGSKAGRVFFEGYSQSNRAPLVFTNWISNHYNTVGYSFKNQKINNVAFNYINDKLRFNLKAEYFLISDYLYFTATNGGIDAHPAQEAGPISLLKISAGKDLTFGHWHFDNYAVYQKTDKQPLLRTPEVYAYTSLYYSKLLFNILNSSVGFNVRYNTKYLAPSYAAGLSQFYNGQDVTFNSYPIASVFFKATLIRTNIFAQYDYANQGLFSNGYYTVNRYPGQQSLFKFGVSWTFYN</sequence>
<dbReference type="Pfam" id="PF14121">
    <property type="entry name" value="Porin_10"/>
    <property type="match status" value="1"/>
</dbReference>
<evidence type="ECO:0000256" key="2">
    <source>
        <dbReference type="SAM" id="SignalP"/>
    </source>
</evidence>
<feature type="chain" id="PRO_5043523423" evidence="2">
    <location>
        <begin position="20"/>
        <end position="699"/>
    </location>
</feature>
<evidence type="ECO:0000313" key="3">
    <source>
        <dbReference type="EMBL" id="QQL51337.1"/>
    </source>
</evidence>
<feature type="region of interest" description="Disordered" evidence="1">
    <location>
        <begin position="23"/>
        <end position="44"/>
    </location>
</feature>
<proteinExistence type="predicted"/>
<gene>
    <name evidence="3" type="ORF">GO620_007800</name>
</gene>
<organism evidence="3 4">
    <name type="scientific">Mucilaginibacter ginkgonis</name>
    <dbReference type="NCBI Taxonomy" id="2682091"/>
    <lineage>
        <taxon>Bacteria</taxon>
        <taxon>Pseudomonadati</taxon>
        <taxon>Bacteroidota</taxon>
        <taxon>Sphingobacteriia</taxon>
        <taxon>Sphingobacteriales</taxon>
        <taxon>Sphingobacteriaceae</taxon>
        <taxon>Mucilaginibacter</taxon>
    </lineage>
</organism>
<keyword evidence="4" id="KW-1185">Reference proteome</keyword>
<dbReference type="KEGG" id="mgik:GO620_007800"/>
<name>A0A6I4HYK4_9SPHI</name>
<evidence type="ECO:0000313" key="4">
    <source>
        <dbReference type="Proteomes" id="UP000429232"/>
    </source>
</evidence>
<reference evidence="3 4" key="1">
    <citation type="submission" date="2020-12" db="EMBL/GenBank/DDBJ databases">
        <title>HMF7856_wgs.fasta genome submission.</title>
        <authorList>
            <person name="Kang H."/>
            <person name="Kim H."/>
            <person name="Joh K."/>
        </authorList>
    </citation>
    <scope>NUCLEOTIDE SEQUENCE [LARGE SCALE GENOMIC DNA]</scope>
    <source>
        <strain evidence="3 4">HMF7856</strain>
    </source>
</reference>
<accession>A0A6I4HYK4</accession>
<dbReference type="InterPro" id="IPR025631">
    <property type="entry name" value="Porin_10"/>
</dbReference>
<feature type="signal peptide" evidence="2">
    <location>
        <begin position="1"/>
        <end position="19"/>
    </location>
</feature>
<dbReference type="EMBL" id="CP066775">
    <property type="protein sequence ID" value="QQL51337.1"/>
    <property type="molecule type" value="Genomic_DNA"/>
</dbReference>
<dbReference type="RefSeq" id="WP_157523986.1">
    <property type="nucleotide sequence ID" value="NZ_CP066775.1"/>
</dbReference>
<evidence type="ECO:0000256" key="1">
    <source>
        <dbReference type="SAM" id="MobiDB-lite"/>
    </source>
</evidence>
<dbReference type="Proteomes" id="UP000429232">
    <property type="component" value="Chromosome"/>
</dbReference>